<feature type="binding site" evidence="1">
    <location>
        <position position="145"/>
    </location>
    <ligand>
        <name>Ni(2+)</name>
        <dbReference type="ChEBI" id="CHEBI:49786"/>
    </ligand>
</feature>
<dbReference type="EMBL" id="FQZO01000014">
    <property type="protein sequence ID" value="SHK02849.1"/>
    <property type="molecule type" value="Genomic_DNA"/>
</dbReference>
<dbReference type="InterPro" id="IPR004173">
    <property type="entry name" value="3H_domain"/>
</dbReference>
<reference evidence="4 5" key="1">
    <citation type="submission" date="2016-11" db="EMBL/GenBank/DDBJ databases">
        <authorList>
            <person name="Jaros S."/>
            <person name="Januszkiewicz K."/>
            <person name="Wedrychowicz H."/>
        </authorList>
    </citation>
    <scope>NUCLEOTIDE SEQUENCE [LARGE SCALE GENOMIC DNA]</scope>
    <source>
        <strain evidence="4 5">DSM 21864</strain>
    </source>
</reference>
<accession>A0A1M6P4F0</accession>
<dbReference type="Pfam" id="PF08279">
    <property type="entry name" value="HTH_11"/>
    <property type="match status" value="1"/>
</dbReference>
<evidence type="ECO:0000313" key="5">
    <source>
        <dbReference type="Proteomes" id="UP000184080"/>
    </source>
</evidence>
<dbReference type="InterPro" id="IPR035922">
    <property type="entry name" value="3H_dom_sf"/>
</dbReference>
<dbReference type="PANTHER" id="PTHR40068">
    <property type="entry name" value="TRANSCRIPTION REPRESSOR NIAR-RELATED"/>
    <property type="match status" value="1"/>
</dbReference>
<dbReference type="SUPFAM" id="SSF46785">
    <property type="entry name" value="Winged helix' DNA-binding domain"/>
    <property type="match status" value="1"/>
</dbReference>
<evidence type="ECO:0000259" key="2">
    <source>
        <dbReference type="Pfam" id="PF02829"/>
    </source>
</evidence>
<feature type="domain" description="Helix-turn-helix type 11" evidence="3">
    <location>
        <begin position="6"/>
        <end position="59"/>
    </location>
</feature>
<dbReference type="Proteomes" id="UP000184080">
    <property type="component" value="Unassembled WGS sequence"/>
</dbReference>
<evidence type="ECO:0000313" key="4">
    <source>
        <dbReference type="EMBL" id="SHK02849.1"/>
    </source>
</evidence>
<keyword evidence="5" id="KW-1185">Reference proteome</keyword>
<dbReference type="InterPro" id="IPR036390">
    <property type="entry name" value="WH_DNA-bd_sf"/>
</dbReference>
<dbReference type="OrthoDB" id="9792661at2"/>
<organism evidence="4 5">
    <name type="scientific">Clostridium amylolyticum</name>
    <dbReference type="NCBI Taxonomy" id="1121298"/>
    <lineage>
        <taxon>Bacteria</taxon>
        <taxon>Bacillati</taxon>
        <taxon>Bacillota</taxon>
        <taxon>Clostridia</taxon>
        <taxon>Eubacteriales</taxon>
        <taxon>Clostridiaceae</taxon>
        <taxon>Clostridium</taxon>
    </lineage>
</organism>
<feature type="binding site" evidence="1">
    <location>
        <position position="76"/>
    </location>
    <ligand>
        <name>Ni(2+)</name>
        <dbReference type="ChEBI" id="CHEBI:49786"/>
    </ligand>
</feature>
<sequence length="171" mass="19319">MNSIERRNEILRMLLNTTLPLKGVDLANEFGVTRQVIVRDIAILRAEGKEIIATPEGYIVSKAGEFKIKRIIAVSHDKNQLYDEMATIIKYGGTIEDVIVEHPLYGEIKSNLLIKTLADLEAFIKSFNEHKAEPLSALTGGLHLHTISAERDDILDKIIEELKHKNYIIMD</sequence>
<dbReference type="AlphaFoldDB" id="A0A1M6P4F0"/>
<evidence type="ECO:0008006" key="6">
    <source>
        <dbReference type="Google" id="ProtNLM"/>
    </source>
</evidence>
<feature type="domain" description="3H" evidence="2">
    <location>
        <begin position="72"/>
        <end position="167"/>
    </location>
</feature>
<feature type="binding site" evidence="1">
    <location>
        <position position="143"/>
    </location>
    <ligand>
        <name>Ni(2+)</name>
        <dbReference type="ChEBI" id="CHEBI:49786"/>
    </ligand>
</feature>
<dbReference type="PANTHER" id="PTHR40068:SF1">
    <property type="entry name" value="TRANSCRIPTION REPRESSOR NIAR-RELATED"/>
    <property type="match status" value="1"/>
</dbReference>
<keyword evidence="1" id="KW-0479">Metal-binding</keyword>
<evidence type="ECO:0000256" key="1">
    <source>
        <dbReference type="PIRSR" id="PIRSR037847-1"/>
    </source>
</evidence>
<dbReference type="InterPro" id="IPR026043">
    <property type="entry name" value="NadR"/>
</dbReference>
<dbReference type="RefSeq" id="WP_073012703.1">
    <property type="nucleotide sequence ID" value="NZ_FQZO01000014.1"/>
</dbReference>
<dbReference type="GO" id="GO:0046872">
    <property type="term" value="F:metal ion binding"/>
    <property type="evidence" value="ECO:0007669"/>
    <property type="project" value="UniProtKB-KW"/>
</dbReference>
<feature type="binding site" evidence="1">
    <location>
        <position position="84"/>
    </location>
    <ligand>
        <name>Ni(2+)</name>
        <dbReference type="ChEBI" id="CHEBI:49786"/>
    </ligand>
</feature>
<dbReference type="InterPro" id="IPR013196">
    <property type="entry name" value="HTH_11"/>
</dbReference>
<dbReference type="STRING" id="1121298.SAMN05444401_0411"/>
<gene>
    <name evidence="4" type="ORF">SAMN05444401_0411</name>
</gene>
<name>A0A1M6P4F0_9CLOT</name>
<dbReference type="SUPFAM" id="SSF75500">
    <property type="entry name" value="Putative transcriptional regulator TM1602, C-terminal domain"/>
    <property type="match status" value="1"/>
</dbReference>
<protein>
    <recommendedName>
        <fullName evidence="6">Transcriptional regulator</fullName>
    </recommendedName>
</protein>
<dbReference type="PIRSF" id="PIRSF037847">
    <property type="entry name" value="NiaR"/>
    <property type="match status" value="1"/>
</dbReference>
<keyword evidence="1" id="KW-0533">Nickel</keyword>
<proteinExistence type="predicted"/>
<dbReference type="Gene3D" id="3.30.1340.20">
    <property type="entry name" value="3H domain"/>
    <property type="match status" value="1"/>
</dbReference>
<dbReference type="Gene3D" id="1.10.10.10">
    <property type="entry name" value="Winged helix-like DNA-binding domain superfamily/Winged helix DNA-binding domain"/>
    <property type="match status" value="1"/>
</dbReference>
<dbReference type="Pfam" id="PF02829">
    <property type="entry name" value="3H"/>
    <property type="match status" value="1"/>
</dbReference>
<dbReference type="InterPro" id="IPR036388">
    <property type="entry name" value="WH-like_DNA-bd_sf"/>
</dbReference>
<evidence type="ECO:0000259" key="3">
    <source>
        <dbReference type="Pfam" id="PF08279"/>
    </source>
</evidence>